<keyword evidence="3" id="KW-1185">Reference proteome</keyword>
<dbReference type="RefSeq" id="WP_379711401.1">
    <property type="nucleotide sequence ID" value="NZ_JBHTBS010000003.1"/>
</dbReference>
<evidence type="ECO:0000313" key="2">
    <source>
        <dbReference type="EMBL" id="MFC7337266.1"/>
    </source>
</evidence>
<reference evidence="3" key="1">
    <citation type="journal article" date="2019" name="Int. J. Syst. Evol. Microbiol.">
        <title>The Global Catalogue of Microorganisms (GCM) 10K type strain sequencing project: providing services to taxonomists for standard genome sequencing and annotation.</title>
        <authorList>
            <consortium name="The Broad Institute Genomics Platform"/>
            <consortium name="The Broad Institute Genome Sequencing Center for Infectious Disease"/>
            <person name="Wu L."/>
            <person name="Ma J."/>
        </authorList>
    </citation>
    <scope>NUCLEOTIDE SEQUENCE [LARGE SCALE GENOMIC DNA]</scope>
    <source>
        <strain evidence="3">CGMCC 4.1467</strain>
    </source>
</reference>
<dbReference type="EMBL" id="JBHTBS010000003">
    <property type="protein sequence ID" value="MFC7337266.1"/>
    <property type="molecule type" value="Genomic_DNA"/>
</dbReference>
<gene>
    <name evidence="2" type="ORF">ACFQY0_08770</name>
</gene>
<dbReference type="Proteomes" id="UP001596472">
    <property type="component" value="Unassembled WGS sequence"/>
</dbReference>
<keyword evidence="1" id="KW-1133">Transmembrane helix</keyword>
<evidence type="ECO:0000313" key="3">
    <source>
        <dbReference type="Proteomes" id="UP001596472"/>
    </source>
</evidence>
<keyword evidence="1" id="KW-0472">Membrane</keyword>
<evidence type="ECO:0008006" key="4">
    <source>
        <dbReference type="Google" id="ProtNLM"/>
    </source>
</evidence>
<feature type="transmembrane region" description="Helical" evidence="1">
    <location>
        <begin position="76"/>
        <end position="102"/>
    </location>
</feature>
<organism evidence="2 3">
    <name type="scientific">Haloferula chungangensis</name>
    <dbReference type="NCBI Taxonomy" id="1048331"/>
    <lineage>
        <taxon>Bacteria</taxon>
        <taxon>Pseudomonadati</taxon>
        <taxon>Verrucomicrobiota</taxon>
        <taxon>Verrucomicrobiia</taxon>
        <taxon>Verrucomicrobiales</taxon>
        <taxon>Verrucomicrobiaceae</taxon>
        <taxon>Haloferula</taxon>
    </lineage>
</organism>
<name>A0ABW2L852_9BACT</name>
<feature type="transmembrane region" description="Helical" evidence="1">
    <location>
        <begin position="114"/>
        <end position="142"/>
    </location>
</feature>
<evidence type="ECO:0000256" key="1">
    <source>
        <dbReference type="SAM" id="Phobius"/>
    </source>
</evidence>
<comment type="caution">
    <text evidence="2">The sequence shown here is derived from an EMBL/GenBank/DDBJ whole genome shotgun (WGS) entry which is preliminary data.</text>
</comment>
<proteinExistence type="predicted"/>
<keyword evidence="1" id="KW-0812">Transmembrane</keyword>
<accession>A0ABW2L852</accession>
<feature type="transmembrane region" description="Helical" evidence="1">
    <location>
        <begin position="32"/>
        <end position="56"/>
    </location>
</feature>
<sequence length="165" mass="17868">MQGLPQPPALVPQYSQQAQDAEHIKLLVIFHYVMAGLTALGGCFPLIYLAMGMFFVSGSILMPPPSAGSGPTPPDMAFIGWMFIGFGALFSLLIWTCAVLFFMAGKRLSERRSWTFVFVVACILCLAAPLGTALGIFTIIVLQRPSVRALFGGMERQGISLYSNT</sequence>
<protein>
    <recommendedName>
        <fullName evidence="4">Yip1 domain-containing protein</fullName>
    </recommendedName>
</protein>